<dbReference type="PANTHER" id="PTHR39081">
    <property type="entry name" value="MUT7-C DOMAIN-CONTAINING PROTEIN"/>
    <property type="match status" value="1"/>
</dbReference>
<feature type="domain" description="Ubiquitin Mut7-C" evidence="2">
    <location>
        <begin position="41"/>
        <end position="118"/>
    </location>
</feature>
<keyword evidence="4" id="KW-1185">Reference proteome</keyword>
<protein>
    <recommendedName>
        <fullName evidence="5">Twitching motility protein PilT</fullName>
    </recommendedName>
</protein>
<evidence type="ECO:0000313" key="3">
    <source>
        <dbReference type="EMBL" id="MBK1630936.1"/>
    </source>
</evidence>
<name>A0ABS1CG91_9GAMM</name>
<dbReference type="PANTHER" id="PTHR39081:SF1">
    <property type="entry name" value="MUT7-C RNASE DOMAIN-CONTAINING PROTEIN"/>
    <property type="match status" value="1"/>
</dbReference>
<dbReference type="InterPro" id="IPR027798">
    <property type="entry name" value="Ub_Mut7C"/>
</dbReference>
<organism evidence="3 4">
    <name type="scientific">Thiohalocapsa halophila</name>
    <dbReference type="NCBI Taxonomy" id="69359"/>
    <lineage>
        <taxon>Bacteria</taxon>
        <taxon>Pseudomonadati</taxon>
        <taxon>Pseudomonadota</taxon>
        <taxon>Gammaproteobacteria</taxon>
        <taxon>Chromatiales</taxon>
        <taxon>Chromatiaceae</taxon>
        <taxon>Thiohalocapsa</taxon>
    </lineage>
</organism>
<dbReference type="RefSeq" id="WP_200236333.1">
    <property type="nucleotide sequence ID" value="NZ_NRRV01000019.1"/>
</dbReference>
<dbReference type="Proteomes" id="UP000748752">
    <property type="component" value="Unassembled WGS sequence"/>
</dbReference>
<proteinExistence type="predicted"/>
<evidence type="ECO:0000313" key="4">
    <source>
        <dbReference type="Proteomes" id="UP000748752"/>
    </source>
</evidence>
<evidence type="ECO:0000259" key="2">
    <source>
        <dbReference type="Pfam" id="PF14451"/>
    </source>
</evidence>
<comment type="caution">
    <text evidence="3">The sequence shown here is derived from an EMBL/GenBank/DDBJ whole genome shotgun (WGS) entry which is preliminary data.</text>
</comment>
<evidence type="ECO:0000259" key="1">
    <source>
        <dbReference type="Pfam" id="PF01927"/>
    </source>
</evidence>
<dbReference type="InterPro" id="IPR002782">
    <property type="entry name" value="Mut7-C_RNAse_dom"/>
</dbReference>
<evidence type="ECO:0008006" key="5">
    <source>
        <dbReference type="Google" id="ProtNLM"/>
    </source>
</evidence>
<dbReference type="Pfam" id="PF14451">
    <property type="entry name" value="Ub-Mut7C"/>
    <property type="match status" value="1"/>
</dbReference>
<dbReference type="EMBL" id="NRRV01000019">
    <property type="protein sequence ID" value="MBK1630936.1"/>
    <property type="molecule type" value="Genomic_DNA"/>
</dbReference>
<dbReference type="Pfam" id="PF01927">
    <property type="entry name" value="Mut7-C"/>
    <property type="match status" value="1"/>
</dbReference>
<sequence>MPEQLGTATGRPTAFADGSIAGDDAAGAGSDTGLGAGPACATLRCYAELNEHLPEQWRQRDIPVRFTPPLTVAALLDKLDIPPSAVELVLLDGQSAALEATLHDGARVSLYPVFEAFDVAPLLRLHDEPLREPRFVCDAHLGKLGRRLRLLGFDTVLAQDATGADPGDDALVQLARDEHRILLTRDRELLERPGLTHALEVPQAPVDTQLRGLIQRLQLQGAAAPFTRCTCCNTPIELADPADLPDLPPGVLAHQDRFWRCPGCGRSYWEGSHHRRMSRLVQALLRD</sequence>
<feature type="domain" description="Mut7-C RNAse" evidence="1">
    <location>
        <begin position="133"/>
        <end position="280"/>
    </location>
</feature>
<gene>
    <name evidence="3" type="ORF">CKO31_09315</name>
</gene>
<reference evidence="3 4" key="1">
    <citation type="journal article" date="2020" name="Microorganisms">
        <title>Osmotic Adaptation and Compatible Solute Biosynthesis of Phototrophic Bacteria as Revealed from Genome Analyses.</title>
        <authorList>
            <person name="Imhoff J.F."/>
            <person name="Rahn T."/>
            <person name="Kunzel S."/>
            <person name="Keller A."/>
            <person name="Neulinger S.C."/>
        </authorList>
    </citation>
    <scope>NUCLEOTIDE SEQUENCE [LARGE SCALE GENOMIC DNA]</scope>
    <source>
        <strain evidence="3 4">DSM 6210</strain>
    </source>
</reference>
<accession>A0ABS1CG91</accession>